<evidence type="ECO:0000313" key="2">
    <source>
        <dbReference type="Proteomes" id="UP000447434"/>
    </source>
</evidence>
<evidence type="ECO:0000313" key="1">
    <source>
        <dbReference type="EMBL" id="KAE9599408.1"/>
    </source>
</evidence>
<dbReference type="PANTHER" id="PTHR34788">
    <property type="entry name" value="F15I1.22"/>
    <property type="match status" value="1"/>
</dbReference>
<keyword evidence="2" id="KW-1185">Reference proteome</keyword>
<protein>
    <submittedName>
        <fullName evidence="1">Uncharacterized protein</fullName>
    </submittedName>
</protein>
<dbReference type="AlphaFoldDB" id="A0A6A5NDB0"/>
<reference evidence="2" key="1">
    <citation type="journal article" date="2020" name="Nat. Commun.">
        <title>Genome sequence of the cluster root forming white lupin.</title>
        <authorList>
            <person name="Hufnagel B."/>
            <person name="Marques A."/>
            <person name="Soriano A."/>
            <person name="Marques L."/>
            <person name="Divol F."/>
            <person name="Doumas P."/>
            <person name="Sallet E."/>
            <person name="Mancinotti D."/>
            <person name="Carrere S."/>
            <person name="Marande W."/>
            <person name="Arribat S."/>
            <person name="Keller J."/>
            <person name="Huneau C."/>
            <person name="Blein T."/>
            <person name="Aime D."/>
            <person name="Laguerre M."/>
            <person name="Taylor J."/>
            <person name="Schubert V."/>
            <person name="Nelson M."/>
            <person name="Geu-Flores F."/>
            <person name="Crespi M."/>
            <person name="Gallardo-Guerrero K."/>
            <person name="Delaux P.-M."/>
            <person name="Salse J."/>
            <person name="Berges H."/>
            <person name="Guyot R."/>
            <person name="Gouzy J."/>
            <person name="Peret B."/>
        </authorList>
    </citation>
    <scope>NUCLEOTIDE SEQUENCE [LARGE SCALE GENOMIC DNA]</scope>
    <source>
        <strain evidence="2">cv. Amiga</strain>
    </source>
</reference>
<comment type="caution">
    <text evidence="1">The sequence shown here is derived from an EMBL/GenBank/DDBJ whole genome shotgun (WGS) entry which is preliminary data.</text>
</comment>
<dbReference type="OrthoDB" id="1937329at2759"/>
<sequence length="153" mass="17752">MFFPGAMGLRNQEPHKLRRKQITSLETISAWQPRHSVPLKRRKVQAIRLGEKNLPRRGMVRRLVRIFSRIRLKWLKLQYIRTLKKLKEHYQNMLKELVEAGNTIETLLFTESTNLIPAGGIAISSCPSRYGSNRPRIEKLLHGSDVSKSLIVN</sequence>
<organism evidence="1 2">
    <name type="scientific">Lupinus albus</name>
    <name type="common">White lupine</name>
    <name type="synonym">Lupinus termis</name>
    <dbReference type="NCBI Taxonomy" id="3870"/>
    <lineage>
        <taxon>Eukaryota</taxon>
        <taxon>Viridiplantae</taxon>
        <taxon>Streptophyta</taxon>
        <taxon>Embryophyta</taxon>
        <taxon>Tracheophyta</taxon>
        <taxon>Spermatophyta</taxon>
        <taxon>Magnoliopsida</taxon>
        <taxon>eudicotyledons</taxon>
        <taxon>Gunneridae</taxon>
        <taxon>Pentapetalae</taxon>
        <taxon>rosids</taxon>
        <taxon>fabids</taxon>
        <taxon>Fabales</taxon>
        <taxon>Fabaceae</taxon>
        <taxon>Papilionoideae</taxon>
        <taxon>50 kb inversion clade</taxon>
        <taxon>genistoids sensu lato</taxon>
        <taxon>core genistoids</taxon>
        <taxon>Genisteae</taxon>
        <taxon>Lupinus</taxon>
    </lineage>
</organism>
<gene>
    <name evidence="1" type="ORF">Lalb_Chr14g0361931</name>
</gene>
<dbReference type="EMBL" id="WOCE01000014">
    <property type="protein sequence ID" value="KAE9599408.1"/>
    <property type="molecule type" value="Genomic_DNA"/>
</dbReference>
<name>A0A6A5NDB0_LUPAL</name>
<dbReference type="Proteomes" id="UP000447434">
    <property type="component" value="Chromosome 14"/>
</dbReference>
<dbReference type="PANTHER" id="PTHR34788:SF4">
    <property type="entry name" value="F15I1.22"/>
    <property type="match status" value="1"/>
</dbReference>
<proteinExistence type="predicted"/>
<accession>A0A6A5NDB0</accession>